<dbReference type="GO" id="GO:0071818">
    <property type="term" value="C:BAT3 complex"/>
    <property type="evidence" value="ECO:0007669"/>
    <property type="project" value="TreeGrafter"/>
</dbReference>
<proteinExistence type="inferred from homology"/>
<evidence type="ECO:0000256" key="4">
    <source>
        <dbReference type="ARBA" id="ARBA00022490"/>
    </source>
</evidence>
<dbReference type="Pfam" id="PF04190">
    <property type="entry name" value="GET4"/>
    <property type="match status" value="1"/>
</dbReference>
<evidence type="ECO:0000313" key="6">
    <source>
        <dbReference type="EMBL" id="GMT32743.1"/>
    </source>
</evidence>
<dbReference type="InterPro" id="IPR007317">
    <property type="entry name" value="GET4"/>
</dbReference>
<dbReference type="EMBL" id="BTSY01000006">
    <property type="protein sequence ID" value="GMT32743.1"/>
    <property type="molecule type" value="Genomic_DNA"/>
</dbReference>
<keyword evidence="3" id="KW-0813">Transport</keyword>
<dbReference type="Proteomes" id="UP001432322">
    <property type="component" value="Unassembled WGS sequence"/>
</dbReference>
<comment type="subcellular location">
    <subcellularLocation>
        <location evidence="1">Cytoplasm</location>
        <location evidence="1">Cytosol</location>
    </subcellularLocation>
</comment>
<sequence length="377" mass="41939">FIKSNRFSFSVGRARPRVPLCSNAMAQVSRLEKKLDTCFENKEYYEAHQICRTLFYRLSASGKFEELLSLLEKGCLTLIQVGQFGSAYDLSEAFAETLMKSAFPVNEQRLTSIAKIVKGLPPQLDENIEDKDRRVKFVAACVKWSQSVSSRPSEKARGSASLHALFARVFYSEGAVDMARSHFMLSDSAEDYAAFLQDWYVRGEVQKEKSSDLWITVAVLQLICLRRVSFARRLLSSYISSSFSSLSPPYKGTVAPLAHFCWMLVRIVPTKNIQHFTALVAKYRSQFVSDDSIISYLDQTGQLYFGVAPRCGGGGGMIGNLLKGLMGGQQAEKEKLPSSDDEGETTTDPDASLFQSELALLLKGDAPAMVQQDDDLD</sequence>
<evidence type="ECO:0000256" key="5">
    <source>
        <dbReference type="SAM" id="MobiDB-lite"/>
    </source>
</evidence>
<keyword evidence="7" id="KW-1185">Reference proteome</keyword>
<name>A0AAV5WR71_9BILA</name>
<feature type="non-terminal residue" evidence="6">
    <location>
        <position position="1"/>
    </location>
</feature>
<dbReference type="InterPro" id="IPR011990">
    <property type="entry name" value="TPR-like_helical_dom_sf"/>
</dbReference>
<evidence type="ECO:0000256" key="1">
    <source>
        <dbReference type="ARBA" id="ARBA00004514"/>
    </source>
</evidence>
<keyword evidence="4" id="KW-0963">Cytoplasm</keyword>
<feature type="region of interest" description="Disordered" evidence="5">
    <location>
        <begin position="330"/>
        <end position="350"/>
    </location>
</feature>
<dbReference type="PANTHER" id="PTHR12875:SF0">
    <property type="entry name" value="GOLGI TO ER TRAFFIC PROTEIN 4 HOMOLOG"/>
    <property type="match status" value="1"/>
</dbReference>
<comment type="caution">
    <text evidence="6">The sequence shown here is derived from an EMBL/GenBank/DDBJ whole genome shotgun (WGS) entry which is preliminary data.</text>
</comment>
<evidence type="ECO:0000256" key="3">
    <source>
        <dbReference type="ARBA" id="ARBA00022448"/>
    </source>
</evidence>
<dbReference type="GO" id="GO:0045048">
    <property type="term" value="P:protein insertion into ER membrane"/>
    <property type="evidence" value="ECO:0007669"/>
    <property type="project" value="InterPro"/>
</dbReference>
<dbReference type="AlphaFoldDB" id="A0AAV5WR71"/>
<evidence type="ECO:0000256" key="2">
    <source>
        <dbReference type="ARBA" id="ARBA00005351"/>
    </source>
</evidence>
<evidence type="ECO:0000313" key="7">
    <source>
        <dbReference type="Proteomes" id="UP001432322"/>
    </source>
</evidence>
<dbReference type="PANTHER" id="PTHR12875">
    <property type="entry name" value="GOLGI TO ER TRAFFIC PROTEIN 4 HOMOLOG"/>
    <property type="match status" value="1"/>
</dbReference>
<protein>
    <submittedName>
        <fullName evidence="6">Uncharacterized protein</fullName>
    </submittedName>
</protein>
<organism evidence="6 7">
    <name type="scientific">Pristionchus fissidentatus</name>
    <dbReference type="NCBI Taxonomy" id="1538716"/>
    <lineage>
        <taxon>Eukaryota</taxon>
        <taxon>Metazoa</taxon>
        <taxon>Ecdysozoa</taxon>
        <taxon>Nematoda</taxon>
        <taxon>Chromadorea</taxon>
        <taxon>Rhabditida</taxon>
        <taxon>Rhabditina</taxon>
        <taxon>Diplogasteromorpha</taxon>
        <taxon>Diplogasteroidea</taxon>
        <taxon>Neodiplogasteridae</taxon>
        <taxon>Pristionchus</taxon>
    </lineage>
</organism>
<comment type="similarity">
    <text evidence="2">Belongs to the GET4 family.</text>
</comment>
<dbReference type="Gene3D" id="1.25.40.10">
    <property type="entry name" value="Tetratricopeptide repeat domain"/>
    <property type="match status" value="1"/>
</dbReference>
<dbReference type="FunFam" id="1.25.40.10:FF:000060">
    <property type="entry name" value="Golgi to ER traffic protein 4 homolog"/>
    <property type="match status" value="1"/>
</dbReference>
<reference evidence="6" key="1">
    <citation type="submission" date="2023-10" db="EMBL/GenBank/DDBJ databases">
        <title>Genome assembly of Pristionchus species.</title>
        <authorList>
            <person name="Yoshida K."/>
            <person name="Sommer R.J."/>
        </authorList>
    </citation>
    <scope>NUCLEOTIDE SEQUENCE</scope>
    <source>
        <strain evidence="6">RS5133</strain>
    </source>
</reference>
<gene>
    <name evidence="6" type="ORF">PFISCL1PPCAC_24040</name>
</gene>
<accession>A0AAV5WR71</accession>